<evidence type="ECO:0000256" key="3">
    <source>
        <dbReference type="ARBA" id="ARBA00022723"/>
    </source>
</evidence>
<dbReference type="Pfam" id="PF02759">
    <property type="entry name" value="RUN"/>
    <property type="match status" value="1"/>
</dbReference>
<dbReference type="Gene3D" id="1.20.58.900">
    <property type="match status" value="1"/>
</dbReference>
<dbReference type="PANTHER" id="PTHR12326">
    <property type="entry name" value="PLECKSTRIN HOMOLOGY DOMAIN CONTAINING PROTEIN"/>
    <property type="match status" value="1"/>
</dbReference>
<feature type="domain" description="RUN" evidence="11">
    <location>
        <begin position="46"/>
        <end position="186"/>
    </location>
</feature>
<dbReference type="CDD" id="cd17679">
    <property type="entry name" value="RUN_PLEKHM1"/>
    <property type="match status" value="1"/>
</dbReference>
<evidence type="ECO:0000256" key="1">
    <source>
        <dbReference type="ARBA" id="ARBA00004603"/>
    </source>
</evidence>
<dbReference type="PANTHER" id="PTHR12326:SF12">
    <property type="entry name" value="PLECKSTRIN HOMOLOGY AND RUN DOMAIN CONTAINING M1"/>
    <property type="match status" value="1"/>
</dbReference>
<evidence type="ECO:0008006" key="14">
    <source>
        <dbReference type="Google" id="ProtNLM"/>
    </source>
</evidence>
<evidence type="ECO:0000313" key="13">
    <source>
        <dbReference type="Proteomes" id="UP000007879"/>
    </source>
</evidence>
<evidence type="ECO:0000256" key="2">
    <source>
        <dbReference type="ARBA" id="ARBA00022553"/>
    </source>
</evidence>
<comment type="subcellular location">
    <subcellularLocation>
        <location evidence="1">Late endosome</location>
    </subcellularLocation>
</comment>
<dbReference type="GO" id="GO:0006914">
    <property type="term" value="P:autophagy"/>
    <property type="evidence" value="ECO:0007669"/>
    <property type="project" value="UniProtKB-KW"/>
</dbReference>
<dbReference type="EnsemblMetazoa" id="XM_019993437.1">
    <property type="protein sequence ID" value="XP_019848996.1"/>
    <property type="gene ID" value="LOC100633755"/>
</dbReference>
<dbReference type="InterPro" id="IPR037213">
    <property type="entry name" value="Run_dom_sf"/>
</dbReference>
<feature type="domain" description="Phorbol-ester/DAG-type" evidence="10">
    <location>
        <begin position="557"/>
        <end position="610"/>
    </location>
</feature>
<keyword evidence="8" id="KW-0072">Autophagy</keyword>
<accession>A0A1X7VH78</accession>
<dbReference type="PROSITE" id="PS50081">
    <property type="entry name" value="ZF_DAG_PE_2"/>
    <property type="match status" value="1"/>
</dbReference>
<dbReference type="Pfam" id="PF13901">
    <property type="entry name" value="RH_dom"/>
    <property type="match status" value="1"/>
</dbReference>
<dbReference type="GO" id="GO:0008270">
    <property type="term" value="F:zinc ion binding"/>
    <property type="evidence" value="ECO:0007669"/>
    <property type="project" value="UniProtKB-KW"/>
</dbReference>
<dbReference type="InterPro" id="IPR002219">
    <property type="entry name" value="PKC_DAG/PE"/>
</dbReference>
<sequence length="633" mass="72746">MAARRGTASSLVDKKRRADERRRLCNELSSTIKVIQEDHVRTKLVKGVHFGAIQLCEILEAIFLHELKDKRGVLWREKVSSEPMADLPEPSFWSCISPLVSDEIKTQLLALRNSESDIKKCRSWVRLMLVKGLLFSFLSDIQKHPGLLGPHYGPEAVLKDTERSEIIQTLLRGLEVFEFEYDFSSTRLTSWEAQVLELAGIYQPINPPIQGKNKRGKNPSVSSEGDRVSPPPSDFLMGDAVVGLAMARYSNLKKSRENLTDEDLLQKEEDIQSTPSTSSHGATVRLRAKSPNSPNRSYNSMLYSYAGKNKDDAPFSRYGYDSIRKRNVPRPVGEVEEEEGGDEDSAVEINMDDMTLAQEMNFEIVNADDTMNVRTKEHVDTLTSHLTKLGLENGLDSQDYQCASCKRPIGIVFGEAKLCKFDGGYYCYECHLDEERLIPARILMNWDFRKHRVCLRSAEFLDSIETMPVLNVDETNNALYHYIPELEETRMLRHTLSLQKDYILTCKDPIFVEEFKKRVRSSHFYEHIHFYSVKDLYHVYTGSLVSKLRKIAKNCKKHIRNCPYCSQKGFICEVCQKDEILYPFDRGTYQCLECRSVFHDPCKPKLKSDCPKCLRIEQRRANLKRPDSVLYTE</sequence>
<dbReference type="Proteomes" id="UP000007879">
    <property type="component" value="Unassembled WGS sequence"/>
</dbReference>
<dbReference type="OrthoDB" id="62364at2759"/>
<dbReference type="InterPro" id="IPR004012">
    <property type="entry name" value="Run_dom"/>
</dbReference>
<dbReference type="CDD" id="cd00029">
    <property type="entry name" value="C1"/>
    <property type="match status" value="1"/>
</dbReference>
<dbReference type="InterPro" id="IPR047326">
    <property type="entry name" value="RUN_PLEKHM1"/>
</dbReference>
<dbReference type="SMART" id="SM00593">
    <property type="entry name" value="RUN"/>
    <property type="match status" value="1"/>
</dbReference>
<evidence type="ECO:0000259" key="10">
    <source>
        <dbReference type="PROSITE" id="PS50081"/>
    </source>
</evidence>
<evidence type="ECO:0000256" key="5">
    <source>
        <dbReference type="ARBA" id="ARBA00022753"/>
    </source>
</evidence>
<reference evidence="13" key="1">
    <citation type="journal article" date="2010" name="Nature">
        <title>The Amphimedon queenslandica genome and the evolution of animal complexity.</title>
        <authorList>
            <person name="Srivastava M."/>
            <person name="Simakov O."/>
            <person name="Chapman J."/>
            <person name="Fahey B."/>
            <person name="Gauthier M.E."/>
            <person name="Mitros T."/>
            <person name="Richards G.S."/>
            <person name="Conaco C."/>
            <person name="Dacre M."/>
            <person name="Hellsten U."/>
            <person name="Larroux C."/>
            <person name="Putnam N.H."/>
            <person name="Stanke M."/>
            <person name="Adamska M."/>
            <person name="Darling A."/>
            <person name="Degnan S.M."/>
            <person name="Oakley T.H."/>
            <person name="Plachetzki D.C."/>
            <person name="Zhai Y."/>
            <person name="Adamski M."/>
            <person name="Calcino A."/>
            <person name="Cummins S.F."/>
            <person name="Goodstein D.M."/>
            <person name="Harris C."/>
            <person name="Jackson D.J."/>
            <person name="Leys S.P."/>
            <person name="Shu S."/>
            <person name="Woodcroft B.J."/>
            <person name="Vervoort M."/>
            <person name="Kosik K.S."/>
            <person name="Manning G."/>
            <person name="Degnan B.M."/>
            <person name="Rokhsar D.S."/>
        </authorList>
    </citation>
    <scope>NUCLEOTIDE SEQUENCE [LARGE SCALE GENOMIC DNA]</scope>
</reference>
<keyword evidence="2" id="KW-0597">Phosphoprotein</keyword>
<dbReference type="AlphaFoldDB" id="A0A1X7VH78"/>
<keyword evidence="3" id="KW-0479">Metal-binding</keyword>
<feature type="region of interest" description="Disordered" evidence="9">
    <location>
        <begin position="207"/>
        <end position="234"/>
    </location>
</feature>
<dbReference type="SMART" id="SM01175">
    <property type="entry name" value="DUF4206"/>
    <property type="match status" value="1"/>
</dbReference>
<dbReference type="GO" id="GO:0005770">
    <property type="term" value="C:late endosome"/>
    <property type="evidence" value="ECO:0007669"/>
    <property type="project" value="UniProtKB-SubCell"/>
</dbReference>
<keyword evidence="13" id="KW-1185">Reference proteome</keyword>
<evidence type="ECO:0000256" key="7">
    <source>
        <dbReference type="ARBA" id="ARBA00022833"/>
    </source>
</evidence>
<dbReference type="InParanoid" id="A0A1X7VH78"/>
<feature type="region of interest" description="Disordered" evidence="9">
    <location>
        <begin position="267"/>
        <end position="295"/>
    </location>
</feature>
<keyword evidence="5" id="KW-0967">Endosome</keyword>
<feature type="compositionally biased region" description="Polar residues" evidence="9">
    <location>
        <begin position="272"/>
        <end position="281"/>
    </location>
</feature>
<reference evidence="12" key="2">
    <citation type="submission" date="2017-05" db="UniProtKB">
        <authorList>
            <consortium name="EnsemblMetazoa"/>
        </authorList>
    </citation>
    <scope>IDENTIFICATION</scope>
</reference>
<evidence type="ECO:0000256" key="8">
    <source>
        <dbReference type="ARBA" id="ARBA00023006"/>
    </source>
</evidence>
<keyword evidence="6" id="KW-0863">Zinc-finger</keyword>
<protein>
    <recommendedName>
        <fullName evidence="14">RUN domain-containing protein</fullName>
    </recommendedName>
</protein>
<dbReference type="STRING" id="400682.A0A1X7VH78"/>
<keyword evidence="4" id="KW-0677">Repeat</keyword>
<proteinExistence type="predicted"/>
<dbReference type="KEGG" id="aqu:100633755"/>
<name>A0A1X7VH78_AMPQE</name>
<dbReference type="InterPro" id="IPR025258">
    <property type="entry name" value="RH_dom"/>
</dbReference>
<gene>
    <name evidence="12" type="primary">100633755</name>
</gene>
<evidence type="ECO:0000313" key="12">
    <source>
        <dbReference type="EnsemblMetazoa" id="Aqu2.1.39134_001"/>
    </source>
</evidence>
<dbReference type="InterPro" id="IPR051366">
    <property type="entry name" value="DEF8"/>
</dbReference>
<evidence type="ECO:0000256" key="6">
    <source>
        <dbReference type="ARBA" id="ARBA00022771"/>
    </source>
</evidence>
<evidence type="ECO:0000259" key="11">
    <source>
        <dbReference type="PROSITE" id="PS50826"/>
    </source>
</evidence>
<organism evidence="12">
    <name type="scientific">Amphimedon queenslandica</name>
    <name type="common">Sponge</name>
    <dbReference type="NCBI Taxonomy" id="400682"/>
    <lineage>
        <taxon>Eukaryota</taxon>
        <taxon>Metazoa</taxon>
        <taxon>Porifera</taxon>
        <taxon>Demospongiae</taxon>
        <taxon>Heteroscleromorpha</taxon>
        <taxon>Haplosclerida</taxon>
        <taxon>Niphatidae</taxon>
        <taxon>Amphimedon</taxon>
    </lineage>
</organism>
<evidence type="ECO:0000256" key="9">
    <source>
        <dbReference type="SAM" id="MobiDB-lite"/>
    </source>
</evidence>
<dbReference type="EnsemblMetazoa" id="Aqu2.1.39134_001">
    <property type="protein sequence ID" value="Aqu2.1.39134_001"/>
    <property type="gene ID" value="Aqu2.1.39134"/>
</dbReference>
<dbReference type="PROSITE" id="PS50826">
    <property type="entry name" value="RUN"/>
    <property type="match status" value="1"/>
</dbReference>
<keyword evidence="7" id="KW-0862">Zinc</keyword>
<dbReference type="SUPFAM" id="SSF140741">
    <property type="entry name" value="RUN domain-like"/>
    <property type="match status" value="1"/>
</dbReference>
<evidence type="ECO:0000256" key="4">
    <source>
        <dbReference type="ARBA" id="ARBA00022737"/>
    </source>
</evidence>